<evidence type="ECO:0000313" key="2">
    <source>
        <dbReference type="Proteomes" id="UP000182360"/>
    </source>
</evidence>
<dbReference type="Proteomes" id="UP000182360">
    <property type="component" value="Unassembled WGS sequence"/>
</dbReference>
<evidence type="ECO:0000313" key="1">
    <source>
        <dbReference type="EMBL" id="SEQ77060.1"/>
    </source>
</evidence>
<accession>A0A1H9IR51</accession>
<name>A0A1H9IR51_9SPIR</name>
<organism evidence="1 2">
    <name type="scientific">Treponema bryantii</name>
    <dbReference type="NCBI Taxonomy" id="163"/>
    <lineage>
        <taxon>Bacteria</taxon>
        <taxon>Pseudomonadati</taxon>
        <taxon>Spirochaetota</taxon>
        <taxon>Spirochaetia</taxon>
        <taxon>Spirochaetales</taxon>
        <taxon>Treponemataceae</taxon>
        <taxon>Treponema</taxon>
    </lineage>
</organism>
<gene>
    <name evidence="1" type="ORF">SAMN04487977_11075</name>
</gene>
<dbReference type="EMBL" id="FOFU01000010">
    <property type="protein sequence ID" value="SEQ77060.1"/>
    <property type="molecule type" value="Genomic_DNA"/>
</dbReference>
<reference evidence="1 2" key="1">
    <citation type="submission" date="2016-10" db="EMBL/GenBank/DDBJ databases">
        <authorList>
            <person name="de Groot N.N."/>
        </authorList>
    </citation>
    <scope>NUCLEOTIDE SEQUENCE [LARGE SCALE GENOMIC DNA]</scope>
    <source>
        <strain evidence="1 2">B25</strain>
    </source>
</reference>
<dbReference type="AlphaFoldDB" id="A0A1H9IR51"/>
<dbReference type="RefSeq" id="WP_074645051.1">
    <property type="nucleotide sequence ID" value="NZ_FOFU01000010.1"/>
</dbReference>
<protein>
    <submittedName>
        <fullName evidence="1">Uncharacterized protein</fullName>
    </submittedName>
</protein>
<sequence length="372" mass="43035">MSNSIVGNNGTPTQCLSWYETEIDEDEYEDMEGELVDEENVFGRRAIVPKNSNSNTVTVFFYYYAPTSEWYWNYNYGLNYKPVIPVVFAADANWNLTQCLNSYFSETSFTGQANGWKALNVTLTRKLVEGERIVFGVYSDLIGYASTGEIEDADTTMAYFYWTRAKRRDYSSQISYISSPEFISQQRNIFNDYEICLYLQYENEPDGFFYTRSVIGNVSVTGSFYGRSLGVKRALTNSTFFSDSSFRSLRKIIMKSEDIVFLDTVQKLLLILRNCFSTSEVNEEINKQSIFKRLFESSVENEEAVLRYGESFRSFEDSVTIDEVPLASRIFYRAVETVLSFWDWLRGKIREANNVVTLYCPISDEITLDCKI</sequence>
<dbReference type="OrthoDB" id="9837539at2"/>
<keyword evidence="2" id="KW-1185">Reference proteome</keyword>
<proteinExistence type="predicted"/>